<dbReference type="SUPFAM" id="SSF54736">
    <property type="entry name" value="ClpS-like"/>
    <property type="match status" value="1"/>
</dbReference>
<dbReference type="Proteomes" id="UP000658656">
    <property type="component" value="Unassembled WGS sequence"/>
</dbReference>
<evidence type="ECO:0000259" key="1">
    <source>
        <dbReference type="Pfam" id="PF02617"/>
    </source>
</evidence>
<proteinExistence type="predicted"/>
<dbReference type="EMBL" id="BNAV01000014">
    <property type="protein sequence ID" value="GHF81047.1"/>
    <property type="molecule type" value="Genomic_DNA"/>
</dbReference>
<organism evidence="2 3">
    <name type="scientific">Amycolatopsis bartoniae</name>
    <dbReference type="NCBI Taxonomy" id="941986"/>
    <lineage>
        <taxon>Bacteria</taxon>
        <taxon>Bacillati</taxon>
        <taxon>Actinomycetota</taxon>
        <taxon>Actinomycetes</taxon>
        <taxon>Pseudonocardiales</taxon>
        <taxon>Pseudonocardiaceae</taxon>
        <taxon>Amycolatopsis</taxon>
    </lineage>
</organism>
<accession>A0A8H9J699</accession>
<dbReference type="Pfam" id="PF02617">
    <property type="entry name" value="ClpS"/>
    <property type="match status" value="1"/>
</dbReference>
<comment type="caution">
    <text evidence="2">The sequence shown here is derived from an EMBL/GenBank/DDBJ whole genome shotgun (WGS) entry which is preliminary data.</text>
</comment>
<dbReference type="InterPro" id="IPR003769">
    <property type="entry name" value="ClpS_core"/>
</dbReference>
<sequence>MEAERHWAVVVHNDDANTHAGVAYVVGRVFGLPVDRGFEFADDVHESGSSVLTWCSTQDTAEDLVARLQVHGLHATVGIPS</sequence>
<evidence type="ECO:0000313" key="3">
    <source>
        <dbReference type="Proteomes" id="UP000658656"/>
    </source>
</evidence>
<name>A0A8H9J699_9PSEU</name>
<dbReference type="AlphaFoldDB" id="A0A8H9J699"/>
<gene>
    <name evidence="2" type="ORF">GCM10017566_64010</name>
</gene>
<evidence type="ECO:0000313" key="2">
    <source>
        <dbReference type="EMBL" id="GHF81047.1"/>
    </source>
</evidence>
<dbReference type="OrthoDB" id="3628746at2"/>
<reference evidence="2" key="2">
    <citation type="submission" date="2020-09" db="EMBL/GenBank/DDBJ databases">
        <authorList>
            <person name="Sun Q."/>
            <person name="Zhou Y."/>
        </authorList>
    </citation>
    <scope>NUCLEOTIDE SEQUENCE</scope>
    <source>
        <strain evidence="2">CGMCC 4.7679</strain>
    </source>
</reference>
<feature type="domain" description="Adaptor protein ClpS core" evidence="1">
    <location>
        <begin position="4"/>
        <end position="75"/>
    </location>
</feature>
<dbReference type="Gene3D" id="3.30.1390.10">
    <property type="match status" value="1"/>
</dbReference>
<protein>
    <recommendedName>
        <fullName evidence="1">Adaptor protein ClpS core domain-containing protein</fullName>
    </recommendedName>
</protein>
<dbReference type="GO" id="GO:0030163">
    <property type="term" value="P:protein catabolic process"/>
    <property type="evidence" value="ECO:0007669"/>
    <property type="project" value="InterPro"/>
</dbReference>
<dbReference type="InterPro" id="IPR014719">
    <property type="entry name" value="Ribosomal_bL12_C/ClpS-like"/>
</dbReference>
<dbReference type="RefSeq" id="WP_145935687.1">
    <property type="nucleotide sequence ID" value="NZ_BNAV01000014.1"/>
</dbReference>
<keyword evidence="3" id="KW-1185">Reference proteome</keyword>
<reference evidence="2" key="1">
    <citation type="journal article" date="2014" name="Int. J. Syst. Evol. Microbiol.">
        <title>Complete genome sequence of Corynebacterium casei LMG S-19264T (=DSM 44701T), isolated from a smear-ripened cheese.</title>
        <authorList>
            <consortium name="US DOE Joint Genome Institute (JGI-PGF)"/>
            <person name="Walter F."/>
            <person name="Albersmeier A."/>
            <person name="Kalinowski J."/>
            <person name="Ruckert C."/>
        </authorList>
    </citation>
    <scope>NUCLEOTIDE SEQUENCE</scope>
    <source>
        <strain evidence="2">CGMCC 4.7679</strain>
    </source>
</reference>